<dbReference type="Proteomes" id="UP001234297">
    <property type="component" value="Chromosome 7"/>
</dbReference>
<organism evidence="1 2">
    <name type="scientific">Persea americana</name>
    <name type="common">Avocado</name>
    <dbReference type="NCBI Taxonomy" id="3435"/>
    <lineage>
        <taxon>Eukaryota</taxon>
        <taxon>Viridiplantae</taxon>
        <taxon>Streptophyta</taxon>
        <taxon>Embryophyta</taxon>
        <taxon>Tracheophyta</taxon>
        <taxon>Spermatophyta</taxon>
        <taxon>Magnoliopsida</taxon>
        <taxon>Magnoliidae</taxon>
        <taxon>Laurales</taxon>
        <taxon>Lauraceae</taxon>
        <taxon>Persea</taxon>
    </lineage>
</organism>
<accession>A0ACC2L5R2</accession>
<sequence>MANLSKLSLPLGTRFCPYDVELVMYYLRRKVTGRKFKLKRDIPDIVLKNHSPSEVRAMSYPKTKDLEGVFFCSLCSRYFKGKRKERSGKDGFWKRTGNDIPICNKSRTVGWRTTLTFHSGKGRGTITDWHIHEYRLEDKELPTASNYHSKNEFVVLCKIFERKSRGPKTDEDYESPDEEDDDDYVNGDDENVSLVSLFPAIPPSSSLGPEEGQNRVVTISTLDFEDRQDAVLQTLPTHTATPIVPQHHLSSPGHEIDKFFFNNVSDEDGNTCNGSVSHQVDSVPSSSTVEDLDTHENYKGLERIRDDREKISIYNSNLWKHLEEENLWLDHRSPGSIEGFMEVKDFLNPVEEDCGAYIELEDLRTPMAADVSNQRISDFPLAPNVTPDLPAHEAMDNSESIWGHREPTCDSAAYSPLKAGVIVRQYAPQSLARASNIDPACTRFPASGLW</sequence>
<evidence type="ECO:0000313" key="1">
    <source>
        <dbReference type="EMBL" id="KAJ8628797.1"/>
    </source>
</evidence>
<name>A0ACC2L5R2_PERAE</name>
<proteinExistence type="predicted"/>
<reference evidence="1 2" key="1">
    <citation type="journal article" date="2022" name="Hortic Res">
        <title>A haplotype resolved chromosomal level avocado genome allows analysis of novel avocado genes.</title>
        <authorList>
            <person name="Nath O."/>
            <person name="Fletcher S.J."/>
            <person name="Hayward A."/>
            <person name="Shaw L.M."/>
            <person name="Masouleh A.K."/>
            <person name="Furtado A."/>
            <person name="Henry R.J."/>
            <person name="Mitter N."/>
        </authorList>
    </citation>
    <scope>NUCLEOTIDE SEQUENCE [LARGE SCALE GENOMIC DNA]</scope>
    <source>
        <strain evidence="2">cv. Hass</strain>
    </source>
</reference>
<evidence type="ECO:0000313" key="2">
    <source>
        <dbReference type="Proteomes" id="UP001234297"/>
    </source>
</evidence>
<keyword evidence="2" id="KW-1185">Reference proteome</keyword>
<comment type="caution">
    <text evidence="1">The sequence shown here is derived from an EMBL/GenBank/DDBJ whole genome shotgun (WGS) entry which is preliminary data.</text>
</comment>
<gene>
    <name evidence="1" type="ORF">MRB53_022120</name>
</gene>
<protein>
    <submittedName>
        <fullName evidence="1">Uncharacterized protein</fullName>
    </submittedName>
</protein>
<dbReference type="EMBL" id="CM056815">
    <property type="protein sequence ID" value="KAJ8628797.1"/>
    <property type="molecule type" value="Genomic_DNA"/>
</dbReference>